<gene>
    <name evidence="7" type="ORF">EW146_g5888</name>
</gene>
<organism evidence="7 8">
    <name type="scientific">Bondarzewia mesenterica</name>
    <dbReference type="NCBI Taxonomy" id="1095465"/>
    <lineage>
        <taxon>Eukaryota</taxon>
        <taxon>Fungi</taxon>
        <taxon>Dikarya</taxon>
        <taxon>Basidiomycota</taxon>
        <taxon>Agaricomycotina</taxon>
        <taxon>Agaricomycetes</taxon>
        <taxon>Russulales</taxon>
        <taxon>Bondarzewiaceae</taxon>
        <taxon>Bondarzewia</taxon>
    </lineage>
</organism>
<feature type="domain" description="KOW" evidence="6">
    <location>
        <begin position="202"/>
        <end position="229"/>
    </location>
</feature>
<dbReference type="PANTHER" id="PTHR11125:SF7">
    <property type="entry name" value="TRANSCRIPTION ELONGATION FACTOR SPT5"/>
    <property type="match status" value="1"/>
</dbReference>
<comment type="function">
    <text evidence="2">The SPT4-SPT5 complex mediates both activation and inhibition of transcription elongation, and plays a role in pre-mRNA processing. This complex seems to be important for the stability of the RNA polymerase II elongation machinery on the chromatin template but not for the inherent ability of this machinery to translocate down the gene.</text>
</comment>
<feature type="non-terminal residue" evidence="7">
    <location>
        <position position="460"/>
    </location>
</feature>
<dbReference type="PANTHER" id="PTHR11125">
    <property type="entry name" value="SUPPRESSOR OF TY 5"/>
    <property type="match status" value="1"/>
</dbReference>
<dbReference type="SMART" id="SM00739">
    <property type="entry name" value="KOW"/>
    <property type="match status" value="3"/>
</dbReference>
<dbReference type="OrthoDB" id="28901at2759"/>
<protein>
    <recommendedName>
        <fullName evidence="3">Chromatin elongation factor SPT5</fullName>
    </recommendedName>
    <alternativeName>
        <fullName evidence="4">Chromatin elongation factor spt5</fullName>
    </alternativeName>
</protein>
<feature type="domain" description="KOW" evidence="6">
    <location>
        <begin position="422"/>
        <end position="446"/>
    </location>
</feature>
<dbReference type="InterPro" id="IPR041973">
    <property type="entry name" value="KOW_Spt5_1"/>
</dbReference>
<name>A0A4S4LQ58_9AGAM</name>
<dbReference type="Gene3D" id="3.30.70.940">
    <property type="entry name" value="NusG, N-terminal domain"/>
    <property type="match status" value="1"/>
</dbReference>
<feature type="region of interest" description="Disordered" evidence="5">
    <location>
        <begin position="1"/>
        <end position="34"/>
    </location>
</feature>
<keyword evidence="8" id="KW-1185">Reference proteome</keyword>
<reference evidence="7 8" key="1">
    <citation type="submission" date="2019-02" db="EMBL/GenBank/DDBJ databases">
        <title>Genome sequencing of the rare red list fungi Bondarzewia mesenterica.</title>
        <authorList>
            <person name="Buettner E."/>
            <person name="Kellner H."/>
        </authorList>
    </citation>
    <scope>NUCLEOTIDE SEQUENCE [LARGE SCALE GENOMIC DNA]</scope>
    <source>
        <strain evidence="7 8">DSM 108281</strain>
    </source>
</reference>
<evidence type="ECO:0000313" key="7">
    <source>
        <dbReference type="EMBL" id="THH14442.1"/>
    </source>
</evidence>
<dbReference type="InterPro" id="IPR005100">
    <property type="entry name" value="NGN-domain"/>
</dbReference>
<dbReference type="Proteomes" id="UP000310158">
    <property type="component" value="Unassembled WGS sequence"/>
</dbReference>
<dbReference type="Pfam" id="PF23042">
    <property type="entry name" value="KOW1_SPT5"/>
    <property type="match status" value="1"/>
</dbReference>
<evidence type="ECO:0000256" key="3">
    <source>
        <dbReference type="ARBA" id="ARBA00029865"/>
    </source>
</evidence>
<evidence type="ECO:0000256" key="4">
    <source>
        <dbReference type="ARBA" id="ARBA00031006"/>
    </source>
</evidence>
<evidence type="ECO:0000259" key="6">
    <source>
        <dbReference type="SMART" id="SM00739"/>
    </source>
</evidence>
<dbReference type="GO" id="GO:0032784">
    <property type="term" value="P:regulation of DNA-templated transcription elongation"/>
    <property type="evidence" value="ECO:0007669"/>
    <property type="project" value="InterPro"/>
</dbReference>
<evidence type="ECO:0000256" key="2">
    <source>
        <dbReference type="ARBA" id="ARBA00024691"/>
    </source>
</evidence>
<sequence>MSCQNRARKAQNPFLDLEAEEDSRDEDSEEEDGDFVDFLQDDISAEDTAGEPFLDPGPTYRAEALSDDNPSALEAIADQYKVRARHRVASSWRKRATPVERQGEGTPTAAIGNGRRADVVEHIRCSATRVGMGGEKPPTIGEVFSVPSLRGLVYIEAPSSLDVRNAVGGHSGVNPLDAIRLVPVEERSQVYVLKTRPNSDVDFATGQWVRIRRGPYAKDLALVQEVDVKHGLLTVAVCPRIALSEKPDIEAVEKSSGKRKRCCRPQPRLFNPDEIRRLYGPASVQQHDLYLVFSAAKYRYGLRFMKVAYRSAIPCKETPSNGDVLPFLDALNQGLPFHGGLVAQILTAEAQEALRHGDRVRIISGEQSGLWGTFRHAQDGTAIVAVEASIIPGLLLSSHREDEDVDAPVTEFVVPLSSIRPYFRPGDHVKVRHEDQTGIVFAVDDVSSSVSFIETTTQNT</sequence>
<feature type="compositionally biased region" description="Acidic residues" evidence="5">
    <location>
        <begin position="17"/>
        <end position="34"/>
    </location>
</feature>
<dbReference type="GO" id="GO:0006357">
    <property type="term" value="P:regulation of transcription by RNA polymerase II"/>
    <property type="evidence" value="ECO:0007669"/>
    <property type="project" value="InterPro"/>
</dbReference>
<comment type="caution">
    <text evidence="7">The sequence shown here is derived from an EMBL/GenBank/DDBJ whole genome shotgun (WGS) entry which is preliminary data.</text>
</comment>
<proteinExistence type="predicted"/>
<dbReference type="GO" id="GO:0006368">
    <property type="term" value="P:transcription elongation by RNA polymerase II"/>
    <property type="evidence" value="ECO:0007669"/>
    <property type="project" value="TreeGrafter"/>
</dbReference>
<evidence type="ECO:0000256" key="1">
    <source>
        <dbReference type="ARBA" id="ARBA00023163"/>
    </source>
</evidence>
<dbReference type="EMBL" id="SGPL01000277">
    <property type="protein sequence ID" value="THH14442.1"/>
    <property type="molecule type" value="Genomic_DNA"/>
</dbReference>
<dbReference type="GO" id="GO:0003729">
    <property type="term" value="F:mRNA binding"/>
    <property type="evidence" value="ECO:0007669"/>
    <property type="project" value="TreeGrafter"/>
</dbReference>
<dbReference type="CDD" id="cd06081">
    <property type="entry name" value="KOW_Spt5_1"/>
    <property type="match status" value="1"/>
</dbReference>
<dbReference type="InterPro" id="IPR036735">
    <property type="entry name" value="NGN_dom_sf"/>
</dbReference>
<evidence type="ECO:0000313" key="8">
    <source>
        <dbReference type="Proteomes" id="UP000310158"/>
    </source>
</evidence>
<dbReference type="GO" id="GO:0032044">
    <property type="term" value="C:DSIF complex"/>
    <property type="evidence" value="ECO:0007669"/>
    <property type="project" value="TreeGrafter"/>
</dbReference>
<dbReference type="InterPro" id="IPR039659">
    <property type="entry name" value="SPT5"/>
</dbReference>
<feature type="domain" description="KOW" evidence="6">
    <location>
        <begin position="353"/>
        <end position="380"/>
    </location>
</feature>
<dbReference type="AlphaFoldDB" id="A0A4S4LQ58"/>
<evidence type="ECO:0000256" key="5">
    <source>
        <dbReference type="SAM" id="MobiDB-lite"/>
    </source>
</evidence>
<accession>A0A4S4LQ58</accession>
<dbReference type="Pfam" id="PF03439">
    <property type="entry name" value="Spt5-NGN"/>
    <property type="match status" value="1"/>
</dbReference>
<dbReference type="InterPro" id="IPR005824">
    <property type="entry name" value="KOW"/>
</dbReference>
<keyword evidence="1" id="KW-0804">Transcription</keyword>